<evidence type="ECO:0000313" key="2">
    <source>
        <dbReference type="EMBL" id="RNA20127.1"/>
    </source>
</evidence>
<evidence type="ECO:0000256" key="1">
    <source>
        <dbReference type="SAM" id="MobiDB-lite"/>
    </source>
</evidence>
<reference evidence="2 3" key="1">
    <citation type="journal article" date="2018" name="Sci. Rep.">
        <title>Genomic signatures of local adaptation to the degree of environmental predictability in rotifers.</title>
        <authorList>
            <person name="Franch-Gras L."/>
            <person name="Hahn C."/>
            <person name="Garcia-Roger E.M."/>
            <person name="Carmona M.J."/>
            <person name="Serra M."/>
            <person name="Gomez A."/>
        </authorList>
    </citation>
    <scope>NUCLEOTIDE SEQUENCE [LARGE SCALE GENOMIC DNA]</scope>
    <source>
        <strain evidence="2">HYR1</strain>
    </source>
</reference>
<sequence>MIYYGVVQQRSGAEPWFRDLGLYEKEQKVQKETEPNKLNFRKTKKSEKTRQSKILAAKLNG</sequence>
<keyword evidence="3" id="KW-1185">Reference proteome</keyword>
<evidence type="ECO:0000313" key="3">
    <source>
        <dbReference type="Proteomes" id="UP000276133"/>
    </source>
</evidence>
<proteinExistence type="predicted"/>
<comment type="caution">
    <text evidence="2">The sequence shown here is derived from an EMBL/GenBank/DDBJ whole genome shotgun (WGS) entry which is preliminary data.</text>
</comment>
<name>A0A3M7R981_BRAPC</name>
<dbReference type="AlphaFoldDB" id="A0A3M7R981"/>
<protein>
    <submittedName>
        <fullName evidence="2">Uncharacterized protein</fullName>
    </submittedName>
</protein>
<organism evidence="2 3">
    <name type="scientific">Brachionus plicatilis</name>
    <name type="common">Marine rotifer</name>
    <name type="synonym">Brachionus muelleri</name>
    <dbReference type="NCBI Taxonomy" id="10195"/>
    <lineage>
        <taxon>Eukaryota</taxon>
        <taxon>Metazoa</taxon>
        <taxon>Spiralia</taxon>
        <taxon>Gnathifera</taxon>
        <taxon>Rotifera</taxon>
        <taxon>Eurotatoria</taxon>
        <taxon>Monogononta</taxon>
        <taxon>Pseudotrocha</taxon>
        <taxon>Ploima</taxon>
        <taxon>Brachionidae</taxon>
        <taxon>Brachionus</taxon>
    </lineage>
</organism>
<gene>
    <name evidence="2" type="ORF">BpHYR1_010143</name>
</gene>
<accession>A0A3M7R981</accession>
<dbReference type="Proteomes" id="UP000276133">
    <property type="component" value="Unassembled WGS sequence"/>
</dbReference>
<dbReference type="EMBL" id="REGN01003922">
    <property type="protein sequence ID" value="RNA20127.1"/>
    <property type="molecule type" value="Genomic_DNA"/>
</dbReference>
<feature type="region of interest" description="Disordered" evidence="1">
    <location>
        <begin position="31"/>
        <end position="61"/>
    </location>
</feature>